<accession>A0A813ABK0</accession>
<proteinExistence type="predicted"/>
<protein>
    <submittedName>
        <fullName evidence="1">Uncharacterized protein</fullName>
    </submittedName>
</protein>
<dbReference type="AlphaFoldDB" id="A0A813ABK0"/>
<evidence type="ECO:0000313" key="2">
    <source>
        <dbReference type="Proteomes" id="UP000601435"/>
    </source>
</evidence>
<comment type="caution">
    <text evidence="1">The sequence shown here is derived from an EMBL/GenBank/DDBJ whole genome shotgun (WGS) entry which is preliminary data.</text>
</comment>
<reference evidence="1" key="1">
    <citation type="submission" date="2021-02" db="EMBL/GenBank/DDBJ databases">
        <authorList>
            <person name="Dougan E. K."/>
            <person name="Rhodes N."/>
            <person name="Thang M."/>
            <person name="Chan C."/>
        </authorList>
    </citation>
    <scope>NUCLEOTIDE SEQUENCE</scope>
</reference>
<sequence length="578" mass="62537">MFLDLASAYYGVVRETVLGSGLSGRSVESIAESLGLTTEDLQLLRHHVAAEPILQTQDAVPLLEELAREMHSSTWFLLAQDDNLVHTHRGTRPGGALADVLFNILFAKVLKRRDPAAFRNTVPVFPWDGLRAPLGLNDQGLGTPQPLGDVVYADDLATFVLCRSASSMRSALSGVASATLEVLGPHGLRPNYGPKKTAAIVALHGPGSRAARSTLFGTLRAKLPVFLEHSGMIRLDLVTHYRHLGSTLSYNGGLTAEIKLRLALGRAAFKEGRQRLFSCRQEGLLGFTASSFVCVPTAALRLRFLGQLTRHGSAVQTTSTLRDPDGGWVQCPATAGVSRTLLPAPTPVMCPALLRDLQALVSGDDQAIFDVVRKHIEPLPVLRRTLRHWTANVLSEALRASGEDVLLVLHAEHLCSHVSGHVESEPSVGSFVPLIHPVPRALPIRVAPVRWIGRLCPAWAAQWGVESLPSAPLAWPLQRSALSFPVAALCCCPPSPPFSFLSVTDPAPGRLRHLRANRGWFVDFLSLLEFLLPLAQVGVPVLLRVPCPSQALGPVAEWLLRQAMPAGSFPCCFTLEFN</sequence>
<evidence type="ECO:0000313" key="1">
    <source>
        <dbReference type="EMBL" id="CAE7863304.1"/>
    </source>
</evidence>
<name>A0A813ABK0_9DINO</name>
<keyword evidence="2" id="KW-1185">Reference proteome</keyword>
<organism evidence="1 2">
    <name type="scientific">Symbiodinium necroappetens</name>
    <dbReference type="NCBI Taxonomy" id="1628268"/>
    <lineage>
        <taxon>Eukaryota</taxon>
        <taxon>Sar</taxon>
        <taxon>Alveolata</taxon>
        <taxon>Dinophyceae</taxon>
        <taxon>Suessiales</taxon>
        <taxon>Symbiodiniaceae</taxon>
        <taxon>Symbiodinium</taxon>
    </lineage>
</organism>
<dbReference type="Proteomes" id="UP000601435">
    <property type="component" value="Unassembled WGS sequence"/>
</dbReference>
<dbReference type="EMBL" id="CAJNJA010057773">
    <property type="protein sequence ID" value="CAE7863304.1"/>
    <property type="molecule type" value="Genomic_DNA"/>
</dbReference>
<gene>
    <name evidence="1" type="ORF">SNEC2469_LOCUS27431</name>
</gene>